<accession>A0A8H6YKV7</accession>
<feature type="compositionally biased region" description="Polar residues" evidence="1">
    <location>
        <begin position="106"/>
        <end position="124"/>
    </location>
</feature>
<feature type="region of interest" description="Disordered" evidence="1">
    <location>
        <begin position="80"/>
        <end position="401"/>
    </location>
</feature>
<dbReference type="AlphaFoldDB" id="A0A8H6YKV7"/>
<feature type="compositionally biased region" description="Basic and acidic residues" evidence="1">
    <location>
        <begin position="219"/>
        <end position="236"/>
    </location>
</feature>
<feature type="compositionally biased region" description="Polar residues" evidence="1">
    <location>
        <begin position="245"/>
        <end position="284"/>
    </location>
</feature>
<feature type="compositionally biased region" description="Basic and acidic residues" evidence="1">
    <location>
        <begin position="91"/>
        <end position="100"/>
    </location>
</feature>
<keyword evidence="2" id="KW-0732">Signal</keyword>
<evidence type="ECO:0000256" key="1">
    <source>
        <dbReference type="SAM" id="MobiDB-lite"/>
    </source>
</evidence>
<comment type="caution">
    <text evidence="3">The sequence shown here is derived from an EMBL/GenBank/DDBJ whole genome shotgun (WGS) entry which is preliminary data.</text>
</comment>
<evidence type="ECO:0000313" key="4">
    <source>
        <dbReference type="Proteomes" id="UP000620124"/>
    </source>
</evidence>
<dbReference type="EMBL" id="JACAZI010000004">
    <property type="protein sequence ID" value="KAF7361748.1"/>
    <property type="molecule type" value="Genomic_DNA"/>
</dbReference>
<sequence>MHSIARILPVLLLASSAALASPIVGRETTAATCIIDGVPYSIQKINTMRECGRSSYPAATAQDDAKAAAFEVALRDCCNKSNGQSTSGQSDQKKNAHVDASEDSQLDPNESNQPQKVPTTPSTKQGEHIGFPEEEESATNAKSGAHKVESEAQQESKQNANGDPILSQPTLSNLKLASNFPSPQGTSASDGSANVAESNANTKADANAKSNGANPPTLENDKKTVDESSEIAKAESEAPMGAEQGSKQNASGEATLSEPTLSDSKLASNFPSPQGVSTSNAKVTQSDDKANANVNGANPPESNLSVPDANADANPSTPESSKKTVDESASVPAKEQEIAKAESGVPKVDESGAPMGAEKGSNANAKVEKSSLEVGSGAPEKVNVPSAGKGPDEKQTCTCPL</sequence>
<feature type="compositionally biased region" description="Polar residues" evidence="1">
    <location>
        <begin position="80"/>
        <end position="90"/>
    </location>
</feature>
<gene>
    <name evidence="3" type="ORF">MVEN_00518800</name>
</gene>
<feature type="compositionally biased region" description="Polar residues" evidence="1">
    <location>
        <begin position="151"/>
        <end position="214"/>
    </location>
</feature>
<proteinExistence type="predicted"/>
<feature type="compositionally biased region" description="Polar residues" evidence="1">
    <location>
        <begin position="292"/>
        <end position="305"/>
    </location>
</feature>
<organism evidence="3 4">
    <name type="scientific">Mycena venus</name>
    <dbReference type="NCBI Taxonomy" id="2733690"/>
    <lineage>
        <taxon>Eukaryota</taxon>
        <taxon>Fungi</taxon>
        <taxon>Dikarya</taxon>
        <taxon>Basidiomycota</taxon>
        <taxon>Agaricomycotina</taxon>
        <taxon>Agaricomycetes</taxon>
        <taxon>Agaricomycetidae</taxon>
        <taxon>Agaricales</taxon>
        <taxon>Marasmiineae</taxon>
        <taxon>Mycenaceae</taxon>
        <taxon>Mycena</taxon>
    </lineage>
</organism>
<reference evidence="3" key="1">
    <citation type="submission" date="2020-05" db="EMBL/GenBank/DDBJ databases">
        <title>Mycena genomes resolve the evolution of fungal bioluminescence.</title>
        <authorList>
            <person name="Tsai I.J."/>
        </authorList>
    </citation>
    <scope>NUCLEOTIDE SEQUENCE</scope>
    <source>
        <strain evidence="3">CCC161011</strain>
    </source>
</reference>
<evidence type="ECO:0000256" key="2">
    <source>
        <dbReference type="SAM" id="SignalP"/>
    </source>
</evidence>
<evidence type="ECO:0000313" key="3">
    <source>
        <dbReference type="EMBL" id="KAF7361748.1"/>
    </source>
</evidence>
<feature type="chain" id="PRO_5034246427" evidence="2">
    <location>
        <begin position="21"/>
        <end position="401"/>
    </location>
</feature>
<protein>
    <submittedName>
        <fullName evidence="3">Uncharacterized protein</fullName>
    </submittedName>
</protein>
<name>A0A8H6YKV7_9AGAR</name>
<dbReference type="Proteomes" id="UP000620124">
    <property type="component" value="Unassembled WGS sequence"/>
</dbReference>
<keyword evidence="4" id="KW-1185">Reference proteome</keyword>
<feature type="signal peptide" evidence="2">
    <location>
        <begin position="1"/>
        <end position="20"/>
    </location>
</feature>